<sequence>MEQIENHYVVFAENQVLETERLCLRPLTLADAKDMFEYASDEETTTFVFPTHQTIEETRTIIASVFMADPFGKFALELKENHKMIGTIDLRVNIKEGTAEIGYTLNKTYWGQGLVPEAAHVLLALGFEKLQLIRIFAVHDLKNPKSGRVMEKIGMTKESTIYEAKKIYGKVSDIVTYGITKSQWQKAKEQ</sequence>
<dbReference type="InterPro" id="IPR000182">
    <property type="entry name" value="GNAT_dom"/>
</dbReference>
<dbReference type="InterPro" id="IPR051531">
    <property type="entry name" value="N-acetyltransferase"/>
</dbReference>
<evidence type="ECO:0000259" key="4">
    <source>
        <dbReference type="PROSITE" id="PS51186"/>
    </source>
</evidence>
<keyword evidence="6" id="KW-1185">Reference proteome</keyword>
<dbReference type="RefSeq" id="WP_207942170.1">
    <property type="nucleotide sequence ID" value="NZ_CP147251.1"/>
</dbReference>
<organism evidence="5 6">
    <name type="scientific">Candidatus Enterococcus lowellii</name>
    <dbReference type="NCBI Taxonomy" id="2230877"/>
    <lineage>
        <taxon>Bacteria</taxon>
        <taxon>Bacillati</taxon>
        <taxon>Bacillota</taxon>
        <taxon>Bacilli</taxon>
        <taxon>Lactobacillales</taxon>
        <taxon>Enterococcaceae</taxon>
        <taxon>Enterococcus</taxon>
    </lineage>
</organism>
<feature type="domain" description="N-acetyltransferase" evidence="4">
    <location>
        <begin position="22"/>
        <end position="178"/>
    </location>
</feature>
<dbReference type="InterPro" id="IPR016181">
    <property type="entry name" value="Acyl_CoA_acyltransferase"/>
</dbReference>
<dbReference type="PROSITE" id="PS51186">
    <property type="entry name" value="GNAT"/>
    <property type="match status" value="1"/>
</dbReference>
<dbReference type="PANTHER" id="PTHR43792:SF8">
    <property type="entry name" value="[RIBOSOMAL PROTEIN US5]-ALANINE N-ACETYLTRANSFERASE"/>
    <property type="match status" value="1"/>
</dbReference>
<comment type="similarity">
    <text evidence="3">Belongs to the acetyltransferase family. RimJ subfamily.</text>
</comment>
<dbReference type="EMBL" id="CP147251">
    <property type="protein sequence ID" value="WYJ76151.1"/>
    <property type="molecule type" value="Genomic_DNA"/>
</dbReference>
<keyword evidence="1" id="KW-0808">Transferase</keyword>
<name>A0ABZ2SLZ0_9ENTE</name>
<gene>
    <name evidence="5" type="ORF">DOK78_000768</name>
</gene>
<accession>A0ABZ2SLZ0</accession>
<dbReference type="Pfam" id="PF13302">
    <property type="entry name" value="Acetyltransf_3"/>
    <property type="match status" value="1"/>
</dbReference>
<proteinExistence type="inferred from homology"/>
<dbReference type="Gene3D" id="3.40.630.30">
    <property type="match status" value="1"/>
</dbReference>
<evidence type="ECO:0000256" key="2">
    <source>
        <dbReference type="ARBA" id="ARBA00023315"/>
    </source>
</evidence>
<keyword evidence="2" id="KW-0012">Acyltransferase</keyword>
<dbReference type="PANTHER" id="PTHR43792">
    <property type="entry name" value="GNAT FAMILY, PUTATIVE (AFU_ORTHOLOGUE AFUA_3G00765)-RELATED-RELATED"/>
    <property type="match status" value="1"/>
</dbReference>
<protein>
    <submittedName>
        <fullName evidence="5">Ribosomal-protein-alanine N-acetyltransferase</fullName>
    </submittedName>
</protein>
<reference evidence="5 6" key="1">
    <citation type="submission" date="2024-03" db="EMBL/GenBank/DDBJ databases">
        <title>The Genome Sequence of Enterococcus sp. DIV2402.</title>
        <authorList>
            <consortium name="The Broad Institute Genomics Platform"/>
            <consortium name="The Broad Institute Microbial Omics Core"/>
            <consortium name="The Broad Institute Genomic Center for Infectious Diseases"/>
            <person name="Earl A."/>
            <person name="Manson A."/>
            <person name="Gilmore M."/>
            <person name="Schwartman J."/>
            <person name="Shea T."/>
            <person name="Abouelleil A."/>
            <person name="Cao P."/>
            <person name="Chapman S."/>
            <person name="Cusick C."/>
            <person name="Young S."/>
            <person name="Neafsey D."/>
            <person name="Nusbaum C."/>
            <person name="Birren B."/>
        </authorList>
    </citation>
    <scope>NUCLEOTIDE SEQUENCE [LARGE SCALE GENOMIC DNA]</scope>
    <source>
        <strain evidence="5 6">DIV2402</strain>
    </source>
</reference>
<dbReference type="Proteomes" id="UP000664701">
    <property type="component" value="Chromosome"/>
</dbReference>
<dbReference type="SUPFAM" id="SSF55729">
    <property type="entry name" value="Acyl-CoA N-acyltransferases (Nat)"/>
    <property type="match status" value="1"/>
</dbReference>
<evidence type="ECO:0000256" key="1">
    <source>
        <dbReference type="ARBA" id="ARBA00022679"/>
    </source>
</evidence>
<evidence type="ECO:0000256" key="3">
    <source>
        <dbReference type="ARBA" id="ARBA00038502"/>
    </source>
</evidence>
<evidence type="ECO:0000313" key="6">
    <source>
        <dbReference type="Proteomes" id="UP000664701"/>
    </source>
</evidence>
<evidence type="ECO:0000313" key="5">
    <source>
        <dbReference type="EMBL" id="WYJ76151.1"/>
    </source>
</evidence>